<evidence type="ECO:0000259" key="1">
    <source>
        <dbReference type="Pfam" id="PF08242"/>
    </source>
</evidence>
<dbReference type="eggNOG" id="COG3963">
    <property type="taxonomic scope" value="Bacteria"/>
</dbReference>
<gene>
    <name evidence="2" type="ordered locus">PANA_1561</name>
</gene>
<protein>
    <recommendedName>
        <fullName evidence="1">Methyltransferase type 12 domain-containing protein</fullName>
    </recommendedName>
</protein>
<dbReference type="Pfam" id="PF08242">
    <property type="entry name" value="Methyltransf_12"/>
    <property type="match status" value="1"/>
</dbReference>
<dbReference type="CDD" id="cd02440">
    <property type="entry name" value="AdoMet_MTases"/>
    <property type="match status" value="1"/>
</dbReference>
<dbReference type="KEGG" id="pam:PANA_1561"/>
<evidence type="ECO:0000313" key="3">
    <source>
        <dbReference type="Proteomes" id="UP000001702"/>
    </source>
</evidence>
<keyword evidence="3" id="KW-1185">Reference proteome</keyword>
<proteinExistence type="predicted"/>
<dbReference type="EMBL" id="CP001875">
    <property type="protein sequence ID" value="ADD76728.1"/>
    <property type="molecule type" value="Genomic_DNA"/>
</dbReference>
<dbReference type="AlphaFoldDB" id="D4GCQ5"/>
<dbReference type="Proteomes" id="UP000001702">
    <property type="component" value="Chromosome"/>
</dbReference>
<dbReference type="HOGENOM" id="CLU_085338_1_0_6"/>
<sequence>MLSLNCDRDEGKFPLGPLQIIPTFCRFASYLETFRHDGVNMGICLLWRYVSMLASAFTLMRAKADFVHQFIRNPRKMGSITPSSDALCRTMVDSVAWSGQLRVAELGAGDGVLTRRLLAQMAPDATLDVFEISSALAQKLSALNDERMTVRTCSAEYLNGSYDAIFSGLPLLSLSPELRDAILQAVYHALGPNGVFVQFQYTSLTQPDLSRYFTWERQRVLKNVPPAWVYRCTRHYAP</sequence>
<feature type="domain" description="Methyltransferase type 12" evidence="1">
    <location>
        <begin position="105"/>
        <end position="196"/>
    </location>
</feature>
<accession>D4GCQ5</accession>
<dbReference type="STRING" id="706191.PANA_1561"/>
<dbReference type="InterPro" id="IPR013217">
    <property type="entry name" value="Methyltransf_12"/>
</dbReference>
<name>D4GCQ5_PANAM</name>
<evidence type="ECO:0000313" key="2">
    <source>
        <dbReference type="EMBL" id="ADD76728.1"/>
    </source>
</evidence>
<dbReference type="SUPFAM" id="SSF53335">
    <property type="entry name" value="S-adenosyl-L-methionine-dependent methyltransferases"/>
    <property type="match status" value="1"/>
</dbReference>
<reference evidence="2 3" key="1">
    <citation type="journal article" date="2010" name="J. Bacteriol.">
        <title>Genome sequence of Pantoea ananatis LMG20103, the causative agent of Eucalyptus blight and dieback.</title>
        <authorList>
            <person name="De Maayer P."/>
            <person name="Chan W.Y."/>
            <person name="Venter S.N."/>
            <person name="Toth I.K."/>
            <person name="Birch P.R."/>
            <person name="Joubert F."/>
            <person name="Coutinho T.A."/>
        </authorList>
    </citation>
    <scope>NUCLEOTIDE SEQUENCE [LARGE SCALE GENOMIC DNA]</scope>
    <source>
        <strain evidence="2 3">LMG 20103</strain>
    </source>
</reference>
<organism evidence="2 3">
    <name type="scientific">Pantoea ananatis (strain LMG 20103)</name>
    <dbReference type="NCBI Taxonomy" id="706191"/>
    <lineage>
        <taxon>Bacteria</taxon>
        <taxon>Pseudomonadati</taxon>
        <taxon>Pseudomonadota</taxon>
        <taxon>Gammaproteobacteria</taxon>
        <taxon>Enterobacterales</taxon>
        <taxon>Erwiniaceae</taxon>
        <taxon>Pantoea</taxon>
    </lineage>
</organism>
<dbReference type="InterPro" id="IPR029063">
    <property type="entry name" value="SAM-dependent_MTases_sf"/>
</dbReference>
<dbReference type="Gene3D" id="3.40.50.150">
    <property type="entry name" value="Vaccinia Virus protein VP39"/>
    <property type="match status" value="1"/>
</dbReference>